<gene>
    <name evidence="14" type="ORF">DEQ80_07060</name>
</gene>
<feature type="domain" description="CBS" evidence="13">
    <location>
        <begin position="383"/>
        <end position="440"/>
    </location>
</feature>
<evidence type="ECO:0000256" key="1">
    <source>
        <dbReference type="ARBA" id="ARBA00001946"/>
    </source>
</evidence>
<evidence type="ECO:0000256" key="5">
    <source>
        <dbReference type="ARBA" id="ARBA00022694"/>
    </source>
</evidence>
<dbReference type="Pfam" id="PF12627">
    <property type="entry name" value="PolyA_pol_RNAbd"/>
    <property type="match status" value="1"/>
</dbReference>
<evidence type="ECO:0000256" key="8">
    <source>
        <dbReference type="ARBA" id="ARBA00022741"/>
    </source>
</evidence>
<evidence type="ECO:0000256" key="12">
    <source>
        <dbReference type="RuleBase" id="RU003953"/>
    </source>
</evidence>
<name>A0A3D1JGF6_9CHLR</name>
<dbReference type="PANTHER" id="PTHR47788:SF1">
    <property type="entry name" value="A-ADDING TRNA NUCLEOTIDYLTRANSFERASE"/>
    <property type="match status" value="1"/>
</dbReference>
<evidence type="ECO:0000313" key="15">
    <source>
        <dbReference type="Proteomes" id="UP000264141"/>
    </source>
</evidence>
<evidence type="ECO:0000256" key="2">
    <source>
        <dbReference type="ARBA" id="ARBA00007265"/>
    </source>
</evidence>
<dbReference type="SMART" id="SM00116">
    <property type="entry name" value="CBS"/>
    <property type="match status" value="2"/>
</dbReference>
<keyword evidence="3" id="KW-0820">tRNA-binding</keyword>
<accession>A0A3D1JGF6</accession>
<feature type="domain" description="CBS" evidence="13">
    <location>
        <begin position="322"/>
        <end position="377"/>
    </location>
</feature>
<dbReference type="Pfam" id="PF01743">
    <property type="entry name" value="PolyA_pol"/>
    <property type="match status" value="1"/>
</dbReference>
<keyword evidence="10 12" id="KW-0694">RNA-binding</keyword>
<dbReference type="InterPro" id="IPR003156">
    <property type="entry name" value="DHHA1_dom"/>
</dbReference>
<dbReference type="EMBL" id="DPBP01000029">
    <property type="protein sequence ID" value="HCE17602.1"/>
    <property type="molecule type" value="Genomic_DNA"/>
</dbReference>
<dbReference type="InterPro" id="IPR043519">
    <property type="entry name" value="NT_sf"/>
</dbReference>
<dbReference type="Gene3D" id="3.10.310.30">
    <property type="match status" value="1"/>
</dbReference>
<keyword evidence="6" id="KW-0548">Nucleotidyltransferase</keyword>
<evidence type="ECO:0000256" key="6">
    <source>
        <dbReference type="ARBA" id="ARBA00022695"/>
    </source>
</evidence>
<dbReference type="InterPro" id="IPR002646">
    <property type="entry name" value="PolA_pol_head_dom"/>
</dbReference>
<protein>
    <recommendedName>
        <fullName evidence="13">CBS domain-containing protein</fullName>
    </recommendedName>
</protein>
<dbReference type="SUPFAM" id="SSF54631">
    <property type="entry name" value="CBS-domain pair"/>
    <property type="match status" value="1"/>
</dbReference>
<organism evidence="14 15">
    <name type="scientific">Anaerolinea thermolimosa</name>
    <dbReference type="NCBI Taxonomy" id="229919"/>
    <lineage>
        <taxon>Bacteria</taxon>
        <taxon>Bacillati</taxon>
        <taxon>Chloroflexota</taxon>
        <taxon>Anaerolineae</taxon>
        <taxon>Anaerolineales</taxon>
        <taxon>Anaerolineaceae</taxon>
        <taxon>Anaerolinea</taxon>
    </lineage>
</organism>
<comment type="similarity">
    <text evidence="2 12">Belongs to the tRNA nucleotidyltransferase/poly(A) polymerase family.</text>
</comment>
<proteinExistence type="inferred from homology"/>
<comment type="caution">
    <text evidence="14">The sequence shown here is derived from an EMBL/GenBank/DDBJ whole genome shotgun (WGS) entry which is preliminary data.</text>
</comment>
<dbReference type="GO" id="GO:0008033">
    <property type="term" value="P:tRNA processing"/>
    <property type="evidence" value="ECO:0007669"/>
    <property type="project" value="UniProtKB-KW"/>
</dbReference>
<dbReference type="CDD" id="cd05398">
    <property type="entry name" value="NT_ClassII-CCAase"/>
    <property type="match status" value="1"/>
</dbReference>
<dbReference type="InterPro" id="IPR038763">
    <property type="entry name" value="DHH_sf"/>
</dbReference>
<dbReference type="Gene3D" id="1.10.3090.10">
    <property type="entry name" value="cca-adding enzyme, domain 2"/>
    <property type="match status" value="1"/>
</dbReference>
<dbReference type="Pfam" id="PF02272">
    <property type="entry name" value="DHHA1"/>
    <property type="match status" value="1"/>
</dbReference>
<keyword evidence="7" id="KW-0479">Metal-binding</keyword>
<dbReference type="GO" id="GO:0046872">
    <property type="term" value="F:metal ion binding"/>
    <property type="evidence" value="ECO:0007669"/>
    <property type="project" value="UniProtKB-KW"/>
</dbReference>
<evidence type="ECO:0000256" key="3">
    <source>
        <dbReference type="ARBA" id="ARBA00022555"/>
    </source>
</evidence>
<dbReference type="GO" id="GO:0016779">
    <property type="term" value="F:nucleotidyltransferase activity"/>
    <property type="evidence" value="ECO:0007669"/>
    <property type="project" value="UniProtKB-KW"/>
</dbReference>
<dbReference type="InterPro" id="IPR000644">
    <property type="entry name" value="CBS_dom"/>
</dbReference>
<comment type="cofactor">
    <cofactor evidence="1">
        <name>Mg(2+)</name>
        <dbReference type="ChEBI" id="CHEBI:18420"/>
    </cofactor>
</comment>
<keyword evidence="4 12" id="KW-0808">Transferase</keyword>
<keyword evidence="11" id="KW-0129">CBS domain</keyword>
<evidence type="ECO:0000256" key="10">
    <source>
        <dbReference type="ARBA" id="ARBA00022884"/>
    </source>
</evidence>
<dbReference type="InterPro" id="IPR032828">
    <property type="entry name" value="PolyA_RNA-bd"/>
</dbReference>
<dbReference type="GO" id="GO:0000049">
    <property type="term" value="F:tRNA binding"/>
    <property type="evidence" value="ECO:0007669"/>
    <property type="project" value="UniProtKB-KW"/>
</dbReference>
<evidence type="ECO:0000256" key="11">
    <source>
        <dbReference type="PROSITE-ProRule" id="PRU00703"/>
    </source>
</evidence>
<evidence type="ECO:0000259" key="13">
    <source>
        <dbReference type="PROSITE" id="PS51371"/>
    </source>
</evidence>
<dbReference type="InterPro" id="IPR046342">
    <property type="entry name" value="CBS_dom_sf"/>
</dbReference>
<dbReference type="Pfam" id="PF01368">
    <property type="entry name" value="DHH"/>
    <property type="match status" value="1"/>
</dbReference>
<dbReference type="AlphaFoldDB" id="A0A3D1JGF6"/>
<keyword evidence="5" id="KW-0819">tRNA processing</keyword>
<sequence length="901" mass="100625">MHIILTHEQADFDALGAMLGAYLMHNRATPVLPRRLNRNVKAFLNLYGADLPFIEINDLPSQSIETVTLVDTQSLITLKGMGNHTIIQVVDHHSRREDLPPDWKVTIDQTGACTTLFVEGLHEHNGGIDPIHATLLLLGIYEDTGSLTYASTTPRDARAVSYLLEQGANLQIANRYLNPALSAEQRQVYDQLLANARTIWIHGQQILLATAEAPGMTDEISSVAHKIRDLLDPAALFLLVQTGEGIRLVARSTSDQVDVSKIAAHFGGGGHHRAAAALVKVPSGGTLPYQTEGESHLQSVARELERILPSHVHPSTTVRQIMSAQPLTLSPDTPAEKALQLMQRYGYEGYPILEHGKVVGLLTRRAVDRAVSHRMNLTAASLMEAGEVSVSPDDSIEHVRDVMINTGWGQLPVVDPSTGQVVGIVTRTDLLRHITGHAPVPGRMNLARRLETALPPARLALLKAVAAEARRMHQAIYIVGGFVRDLLLDRPGVDFDLVVEGDAIALANALTRRFGGRVLAHFRFGTAKWKIEEQREHLAEVLSEKNRFNPLDLPETLDLISARTEFYDYPTALPTVERSSIKLDLHRRDFTINTMAIRLDGPHYGNLYDYWGGLRDLQAGLVRVLHSLSFVDDPTRQLRAVRFEQRFNFKIEARTLQLMQEGHPLIRNLSGDRLRHELNLILQEEKAIAMLSRLNELGLLRAIHPDIPWSDEVAESIRNALNQPVPQEWKLPEEAGNLPIRIALAYLVWFGRLPIEKAFSIADRLRLPGILQTQIVLTCQLQRDLPSLVGLRPSQVASRLDSIPSMVLYTTYTLNKDEPQRAILESYATQWRFIQPVTTGETLREMGLPPGPLYKEILGTLRTAWLDGLIHSKEEELALLDQLLQQQNLEVKPPRGRNYHP</sequence>
<evidence type="ECO:0000256" key="4">
    <source>
        <dbReference type="ARBA" id="ARBA00022679"/>
    </source>
</evidence>
<dbReference type="InterPro" id="IPR052390">
    <property type="entry name" value="tRNA_nt/polyA_polymerase"/>
</dbReference>
<evidence type="ECO:0000256" key="9">
    <source>
        <dbReference type="ARBA" id="ARBA00022842"/>
    </source>
</evidence>
<dbReference type="Gene3D" id="3.90.1640.10">
    <property type="entry name" value="inorganic pyrophosphatase (n-terminal core)"/>
    <property type="match status" value="1"/>
</dbReference>
<dbReference type="Proteomes" id="UP000264141">
    <property type="component" value="Unassembled WGS sequence"/>
</dbReference>
<dbReference type="PANTHER" id="PTHR47788">
    <property type="entry name" value="POLYA POLYMERASE"/>
    <property type="match status" value="1"/>
</dbReference>
<dbReference type="SUPFAM" id="SSF81301">
    <property type="entry name" value="Nucleotidyltransferase"/>
    <property type="match status" value="1"/>
</dbReference>
<dbReference type="SUPFAM" id="SSF64182">
    <property type="entry name" value="DHH phosphoesterases"/>
    <property type="match status" value="1"/>
</dbReference>
<evidence type="ECO:0000256" key="7">
    <source>
        <dbReference type="ARBA" id="ARBA00022723"/>
    </source>
</evidence>
<evidence type="ECO:0000313" key="14">
    <source>
        <dbReference type="EMBL" id="HCE17602.1"/>
    </source>
</evidence>
<dbReference type="InterPro" id="IPR001667">
    <property type="entry name" value="DDH_dom"/>
</dbReference>
<keyword evidence="9" id="KW-0460">Magnesium</keyword>
<keyword evidence="8" id="KW-0547">Nucleotide-binding</keyword>
<dbReference type="STRING" id="229919.GCA_001050195_00661"/>
<dbReference type="Gene3D" id="3.30.460.10">
    <property type="entry name" value="Beta Polymerase, domain 2"/>
    <property type="match status" value="1"/>
</dbReference>
<reference evidence="14 15" key="1">
    <citation type="journal article" date="2018" name="Nat. Biotechnol.">
        <title>A standardized bacterial taxonomy based on genome phylogeny substantially revises the tree of life.</title>
        <authorList>
            <person name="Parks D.H."/>
            <person name="Chuvochina M."/>
            <person name="Waite D.W."/>
            <person name="Rinke C."/>
            <person name="Skarshewski A."/>
            <person name="Chaumeil P.A."/>
            <person name="Hugenholtz P."/>
        </authorList>
    </citation>
    <scope>NUCLEOTIDE SEQUENCE [LARGE SCALE GENOMIC DNA]</scope>
    <source>
        <strain evidence="14">UBA8781</strain>
    </source>
</reference>
<dbReference type="Gene3D" id="3.10.580.10">
    <property type="entry name" value="CBS-domain"/>
    <property type="match status" value="2"/>
</dbReference>
<dbReference type="PROSITE" id="PS51371">
    <property type="entry name" value="CBS"/>
    <property type="match status" value="2"/>
</dbReference>
<dbReference type="Pfam" id="PF00571">
    <property type="entry name" value="CBS"/>
    <property type="match status" value="2"/>
</dbReference>
<dbReference type="SUPFAM" id="SSF81891">
    <property type="entry name" value="Poly A polymerase C-terminal region-like"/>
    <property type="match status" value="1"/>
</dbReference>
<dbReference type="GO" id="GO:0000166">
    <property type="term" value="F:nucleotide binding"/>
    <property type="evidence" value="ECO:0007669"/>
    <property type="project" value="UniProtKB-KW"/>
</dbReference>